<dbReference type="EMBL" id="PYHS01000021">
    <property type="protein sequence ID" value="PSR58715.1"/>
    <property type="molecule type" value="Genomic_DNA"/>
</dbReference>
<comment type="caution">
    <text evidence="2">The sequence shown here is derived from an EMBL/GenBank/DDBJ whole genome shotgun (WGS) entry which is preliminary data.</text>
</comment>
<organism evidence="2 3">
    <name type="scientific">Nocardia nova</name>
    <dbReference type="NCBI Taxonomy" id="37330"/>
    <lineage>
        <taxon>Bacteria</taxon>
        <taxon>Bacillati</taxon>
        <taxon>Actinomycetota</taxon>
        <taxon>Actinomycetes</taxon>
        <taxon>Mycobacteriales</taxon>
        <taxon>Nocardiaceae</taxon>
        <taxon>Nocardia</taxon>
    </lineage>
</organism>
<feature type="domain" description="RiboL-PSP-HEPN" evidence="1">
    <location>
        <begin position="6"/>
        <end position="142"/>
    </location>
</feature>
<dbReference type="InterPro" id="IPR041519">
    <property type="entry name" value="HEPN_RiboL-PSP"/>
</dbReference>
<proteinExistence type="predicted"/>
<sequence>MKDLYSTYDSLPEVLKREHLTLTLKRLQDMAQVTPLDAVSLRNEIYDLVTCFDGIIALNEEAMAKHTSNFRSGTVRQVLSRLDFKLKDSAVDKEGFGEFPFGVLIGLYTTAESVLDDLANRRNDVAHGSDSEIVDIDTLRAIAETVYRYDLWLFRTLAIYHLNGLVEREAAEVGTIDRSWLNSETGVRSIGRLADVSVTVRPGASAYMVKNGIHICTIKEIQVNQERVSEASSGAGPFAIDLGVAVKDGALFKIIPSKLSKLERLLRDAVSEAKDVDLIV</sequence>
<protein>
    <recommendedName>
        <fullName evidence="1">RiboL-PSP-HEPN domain-containing protein</fullName>
    </recommendedName>
</protein>
<evidence type="ECO:0000313" key="2">
    <source>
        <dbReference type="EMBL" id="PSR58715.1"/>
    </source>
</evidence>
<reference evidence="2 3" key="1">
    <citation type="submission" date="2018-02" db="EMBL/GenBank/DDBJ databases">
        <title>8 Nocardia nova and 1 Nocardia cyriacigeorgica strain used for evolution to TMP-SMX.</title>
        <authorList>
            <person name="Mehta H."/>
            <person name="Weng J."/>
            <person name="Shamoo Y."/>
        </authorList>
    </citation>
    <scope>NUCLEOTIDE SEQUENCE [LARGE SCALE GENOMIC DNA]</scope>
    <source>
        <strain evidence="2 3">ATCC 33727</strain>
    </source>
</reference>
<gene>
    <name evidence="2" type="ORF">C8259_29700</name>
</gene>
<dbReference type="Proteomes" id="UP000241647">
    <property type="component" value="Unassembled WGS sequence"/>
</dbReference>
<accession>A0A2T2YT66</accession>
<name>A0A2T2YT66_9NOCA</name>
<evidence type="ECO:0000259" key="1">
    <source>
        <dbReference type="Pfam" id="PF18735"/>
    </source>
</evidence>
<dbReference type="AlphaFoldDB" id="A0A2T2YT66"/>
<dbReference type="Pfam" id="PF18735">
    <property type="entry name" value="HEPN_RiboL-PSP"/>
    <property type="match status" value="1"/>
</dbReference>
<evidence type="ECO:0000313" key="3">
    <source>
        <dbReference type="Proteomes" id="UP000241647"/>
    </source>
</evidence>